<dbReference type="GeneID" id="112840822"/>
<feature type="domain" description="NACHT" evidence="6">
    <location>
        <begin position="165"/>
        <end position="359"/>
    </location>
</feature>
<evidence type="ECO:0000256" key="4">
    <source>
        <dbReference type="SAM" id="MobiDB-lite"/>
    </source>
</evidence>
<dbReference type="Pfam" id="PF02758">
    <property type="entry name" value="PYRIN"/>
    <property type="match status" value="1"/>
</dbReference>
<proteinExistence type="predicted"/>
<name>A0A3Q7QWI8_CALUR</name>
<keyword evidence="2" id="KW-0067">ATP-binding</keyword>
<dbReference type="Proteomes" id="UP000286641">
    <property type="component" value="Unplaced"/>
</dbReference>
<feature type="coiled-coil region" evidence="3">
    <location>
        <begin position="479"/>
        <end position="506"/>
    </location>
</feature>
<evidence type="ECO:0000256" key="1">
    <source>
        <dbReference type="ARBA" id="ARBA00022741"/>
    </source>
</evidence>
<feature type="region of interest" description="Disordered" evidence="4">
    <location>
        <begin position="586"/>
        <end position="641"/>
    </location>
</feature>
<evidence type="ECO:0000313" key="7">
    <source>
        <dbReference type="Proteomes" id="UP000286641"/>
    </source>
</evidence>
<dbReference type="InterPro" id="IPR041075">
    <property type="entry name" value="NOD1/2_WH"/>
</dbReference>
<gene>
    <name evidence="8" type="primary">NLRP10</name>
</gene>
<dbReference type="GO" id="GO:0005737">
    <property type="term" value="C:cytoplasm"/>
    <property type="evidence" value="ECO:0007669"/>
    <property type="project" value="TreeGrafter"/>
</dbReference>
<evidence type="ECO:0000259" key="5">
    <source>
        <dbReference type="PROSITE" id="PS50824"/>
    </source>
</evidence>
<dbReference type="SUPFAM" id="SSF47986">
    <property type="entry name" value="DEATH domain"/>
    <property type="match status" value="1"/>
</dbReference>
<dbReference type="Pfam" id="PF17779">
    <property type="entry name" value="WHD_NOD2"/>
    <property type="match status" value="1"/>
</dbReference>
<keyword evidence="7" id="KW-1185">Reference proteome</keyword>
<dbReference type="SMART" id="SM01289">
    <property type="entry name" value="PYRIN"/>
    <property type="match status" value="1"/>
</dbReference>
<evidence type="ECO:0000313" key="8">
    <source>
        <dbReference type="RefSeq" id="XP_025750154.1"/>
    </source>
</evidence>
<evidence type="ECO:0000259" key="6">
    <source>
        <dbReference type="PROSITE" id="PS50837"/>
    </source>
</evidence>
<dbReference type="SUPFAM" id="SSF52540">
    <property type="entry name" value="P-loop containing nucleoside triphosphate hydrolases"/>
    <property type="match status" value="1"/>
</dbReference>
<dbReference type="InterPro" id="IPR027417">
    <property type="entry name" value="P-loop_NTPase"/>
</dbReference>
<dbReference type="CDD" id="cd08321">
    <property type="entry name" value="Pyrin_ASC-like"/>
    <property type="match status" value="1"/>
</dbReference>
<dbReference type="InterPro" id="IPR007111">
    <property type="entry name" value="NACHT_NTPase"/>
</dbReference>
<dbReference type="Gene3D" id="3.40.50.300">
    <property type="entry name" value="P-loop containing nucleotide triphosphate hydrolases"/>
    <property type="match status" value="1"/>
</dbReference>
<accession>A0A3Q7QWI8</accession>
<evidence type="ECO:0000256" key="3">
    <source>
        <dbReference type="SAM" id="Coils"/>
    </source>
</evidence>
<dbReference type="InterPro" id="IPR050637">
    <property type="entry name" value="NLRP_innate_immun_reg"/>
</dbReference>
<dbReference type="PANTHER" id="PTHR45690">
    <property type="entry name" value="NACHT, LRR AND PYD DOMAINS-CONTAINING PROTEIN 12"/>
    <property type="match status" value="1"/>
</dbReference>
<dbReference type="InterPro" id="IPR011029">
    <property type="entry name" value="DEATH-like_dom_sf"/>
</dbReference>
<keyword evidence="1" id="KW-0547">Nucleotide-binding</keyword>
<dbReference type="PANTHER" id="PTHR45690:SF4">
    <property type="entry name" value="NACHT, LRR AND PYD DOMAINS-CONTAINING PROTEIN 10"/>
    <property type="match status" value="1"/>
</dbReference>
<dbReference type="InterPro" id="IPR004020">
    <property type="entry name" value="DAPIN"/>
</dbReference>
<feature type="compositionally biased region" description="Polar residues" evidence="4">
    <location>
        <begin position="597"/>
        <end position="609"/>
    </location>
</feature>
<dbReference type="GO" id="GO:0050729">
    <property type="term" value="P:positive regulation of inflammatory response"/>
    <property type="evidence" value="ECO:0007669"/>
    <property type="project" value="TreeGrafter"/>
</dbReference>
<feature type="compositionally biased region" description="Basic and acidic residues" evidence="4">
    <location>
        <begin position="623"/>
        <end position="641"/>
    </location>
</feature>
<dbReference type="PROSITE" id="PS50824">
    <property type="entry name" value="DAPIN"/>
    <property type="match status" value="1"/>
</dbReference>
<protein>
    <submittedName>
        <fullName evidence="8">NACHT, LRR and PYD domains-containing protein 10</fullName>
    </submittedName>
</protein>
<reference evidence="8" key="2">
    <citation type="submission" date="2025-08" db="UniProtKB">
        <authorList>
            <consortium name="RefSeq"/>
        </authorList>
    </citation>
    <scope>IDENTIFICATION</scope>
    <source>
        <tissue evidence="8">Blood</tissue>
    </source>
</reference>
<evidence type="ECO:0000256" key="2">
    <source>
        <dbReference type="ARBA" id="ARBA00022840"/>
    </source>
</evidence>
<organism evidence="7 8">
    <name type="scientific">Callorhinus ursinus</name>
    <name type="common">Northern fur seal</name>
    <dbReference type="NCBI Taxonomy" id="34884"/>
    <lineage>
        <taxon>Eukaryota</taxon>
        <taxon>Metazoa</taxon>
        <taxon>Chordata</taxon>
        <taxon>Craniata</taxon>
        <taxon>Vertebrata</taxon>
        <taxon>Euteleostomi</taxon>
        <taxon>Mammalia</taxon>
        <taxon>Eutheria</taxon>
        <taxon>Laurasiatheria</taxon>
        <taxon>Carnivora</taxon>
        <taxon>Caniformia</taxon>
        <taxon>Pinnipedia</taxon>
        <taxon>Otariidae</taxon>
        <taxon>Callorhinus</taxon>
    </lineage>
</organism>
<feature type="domain" description="Pyrin" evidence="5">
    <location>
        <begin position="1"/>
        <end position="81"/>
    </location>
</feature>
<dbReference type="PROSITE" id="PS50837">
    <property type="entry name" value="NACHT"/>
    <property type="match status" value="1"/>
</dbReference>
<dbReference type="RefSeq" id="XP_025750154.1">
    <property type="nucleotide sequence ID" value="XM_025894369.1"/>
</dbReference>
<dbReference type="InParanoid" id="A0A3Q7QWI8"/>
<sequence>MAQTHNPQEALLWALSDLDEKSFKLFKFHLRDRSLLEGKLPLARGELEGLSPVDLASRLISLYGAWEAVKVVLSVLRVMNLLEPVDWLSPICLNDYREKYREHVRCLEERQEGGICGSYNQLLLVAKSSPGSPESSACPLPEQELDSVSVETLFDPGEKPYQAPPTVVLQGSAGTGKTTLARKMVLDWATGTLYPGRFDYVFYVSCREVVLLQEGKPDQLLFWCCGDDQAPVKEMLREEERLLFILDGFDELQRPFAKGLKRLSPNPMENVLHRLIRREVFPRCSLLITTRPVALGNLEPLLKQSHHIHILGFSEDERRRYFSSYFTDEEQARNAFDIVQGNDVLYKSCQIPGICWVICSWLKEQMERGREISETPSNGTDIFMAYVSTFLPPSDNAGCFELTGHRVLSGLCSLAAEGIQHQRFMFEEADLRKHNLDVTRLDAFLSSMCYQEGRDIKTFYTFRHISFQEFFHAMSYLVLEDQSQLGKESRRELNRLLDEEGKAENEEMTLSMQFLLDILKKETSSNFELKFSLKISPLVKQEWMHLKEQMKSIKHKGAWDLEFSLNPSKIRNLVKGVQISDVSFKMGQSNKKKSQDRNSFSVKTILSNGQKEKQKCPVVGKDNIAKTRKEASNGKGRDTEK</sequence>
<reference key="1">
    <citation type="submission" date="2019-01" db="UniProtKB">
        <authorList>
            <consortium name="RefSeq"/>
        </authorList>
    </citation>
    <scope>IDENTIFICATION</scope>
</reference>
<dbReference type="Pfam" id="PF05729">
    <property type="entry name" value="NACHT"/>
    <property type="match status" value="1"/>
</dbReference>
<dbReference type="GO" id="GO:0005524">
    <property type="term" value="F:ATP binding"/>
    <property type="evidence" value="ECO:0007669"/>
    <property type="project" value="UniProtKB-KW"/>
</dbReference>
<keyword evidence="3" id="KW-0175">Coiled coil</keyword>
<dbReference type="AlphaFoldDB" id="A0A3Q7QWI8"/>
<dbReference type="CTD" id="338322"/>
<dbReference type="Gene3D" id="1.10.533.10">
    <property type="entry name" value="Death Domain, Fas"/>
    <property type="match status" value="1"/>
</dbReference>